<keyword evidence="2" id="KW-0238">DNA-binding</keyword>
<dbReference type="PANTHER" id="PTHR46796">
    <property type="entry name" value="HTH-TYPE TRANSCRIPTIONAL ACTIVATOR RHAS-RELATED"/>
    <property type="match status" value="1"/>
</dbReference>
<evidence type="ECO:0000259" key="4">
    <source>
        <dbReference type="PROSITE" id="PS01124"/>
    </source>
</evidence>
<protein>
    <submittedName>
        <fullName evidence="5">Helix-turn-helix transcriptional regulator</fullName>
    </submittedName>
</protein>
<dbReference type="GO" id="GO:0043565">
    <property type="term" value="F:sequence-specific DNA binding"/>
    <property type="evidence" value="ECO:0007669"/>
    <property type="project" value="InterPro"/>
</dbReference>
<gene>
    <name evidence="5" type="ORF">FHG71_22020</name>
</gene>
<dbReference type="Gene3D" id="1.10.10.60">
    <property type="entry name" value="Homeodomain-like"/>
    <property type="match status" value="1"/>
</dbReference>
<feature type="domain" description="HTH araC/xylS-type" evidence="4">
    <location>
        <begin position="185"/>
        <end position="283"/>
    </location>
</feature>
<evidence type="ECO:0000256" key="2">
    <source>
        <dbReference type="ARBA" id="ARBA00023125"/>
    </source>
</evidence>
<keyword evidence="6" id="KW-1185">Reference proteome</keyword>
<dbReference type="PROSITE" id="PS00041">
    <property type="entry name" value="HTH_ARAC_FAMILY_1"/>
    <property type="match status" value="1"/>
</dbReference>
<keyword evidence="1" id="KW-0805">Transcription regulation</keyword>
<name>A0A5C4N870_9RHOB</name>
<accession>A0A5C4N870</accession>
<dbReference type="Proteomes" id="UP000305709">
    <property type="component" value="Unassembled WGS sequence"/>
</dbReference>
<dbReference type="InterPro" id="IPR018062">
    <property type="entry name" value="HTH_AraC-typ_CS"/>
</dbReference>
<evidence type="ECO:0000256" key="3">
    <source>
        <dbReference type="ARBA" id="ARBA00023163"/>
    </source>
</evidence>
<dbReference type="InterPro" id="IPR009057">
    <property type="entry name" value="Homeodomain-like_sf"/>
</dbReference>
<dbReference type="PANTHER" id="PTHR46796:SF6">
    <property type="entry name" value="ARAC SUBFAMILY"/>
    <property type="match status" value="1"/>
</dbReference>
<dbReference type="InterPro" id="IPR050204">
    <property type="entry name" value="AraC_XylS_family_regulators"/>
</dbReference>
<dbReference type="GO" id="GO:0003700">
    <property type="term" value="F:DNA-binding transcription factor activity"/>
    <property type="evidence" value="ECO:0007669"/>
    <property type="project" value="InterPro"/>
</dbReference>
<dbReference type="PROSITE" id="PS01124">
    <property type="entry name" value="HTH_ARAC_FAMILY_2"/>
    <property type="match status" value="1"/>
</dbReference>
<organism evidence="5 6">
    <name type="scientific">Rubellimicrobium roseum</name>
    <dbReference type="NCBI Taxonomy" id="687525"/>
    <lineage>
        <taxon>Bacteria</taxon>
        <taxon>Pseudomonadati</taxon>
        <taxon>Pseudomonadota</taxon>
        <taxon>Alphaproteobacteria</taxon>
        <taxon>Rhodobacterales</taxon>
        <taxon>Roseobacteraceae</taxon>
        <taxon>Rubellimicrobium</taxon>
    </lineage>
</organism>
<dbReference type="SMART" id="SM00342">
    <property type="entry name" value="HTH_ARAC"/>
    <property type="match status" value="1"/>
</dbReference>
<dbReference type="InterPro" id="IPR018060">
    <property type="entry name" value="HTH_AraC"/>
</dbReference>
<dbReference type="Pfam" id="PF12833">
    <property type="entry name" value="HTH_18"/>
    <property type="match status" value="1"/>
</dbReference>
<keyword evidence="3" id="KW-0804">Transcription</keyword>
<dbReference type="SUPFAM" id="SSF46689">
    <property type="entry name" value="Homeodomain-like"/>
    <property type="match status" value="2"/>
</dbReference>
<evidence type="ECO:0000256" key="1">
    <source>
        <dbReference type="ARBA" id="ARBA00023015"/>
    </source>
</evidence>
<proteinExistence type="predicted"/>
<sequence length="305" mass="33616">MVFRPNMTAFTEGIRPVGPLRWRGWTGAVADLWDATGEQGGRGHYASPDPRLVVVLSDDCPPIRLADRADGPTIGKVAFIPANCPVWSRITDSRPFRHLDLHLERTALERRLEDDPRALDHLILLDEHPRAERLAAMLAAEVEEPSYDDLVPESLAMALLGMVLPRSGPPRPSAPRGGLTPAQLHRVLDVMRAELHRKLSVAELAAAAGLSESWFAHAFRETTGVAPARYLTRLRVEATQEFLRRTPLSLSEVATATGFSDQSHLTRAFRDVTGTTPAAWRRNAFAGRIIAAGSDQGRQDRPRQA</sequence>
<dbReference type="OrthoDB" id="9793400at2"/>
<evidence type="ECO:0000313" key="5">
    <source>
        <dbReference type="EMBL" id="TNC60473.1"/>
    </source>
</evidence>
<dbReference type="AlphaFoldDB" id="A0A5C4N870"/>
<reference evidence="5 6" key="1">
    <citation type="submission" date="2019-06" db="EMBL/GenBank/DDBJ databases">
        <authorList>
            <person name="Jiang L."/>
        </authorList>
    </citation>
    <scope>NUCLEOTIDE SEQUENCE [LARGE SCALE GENOMIC DNA]</scope>
    <source>
        <strain evidence="5 6">YIM 48858</strain>
    </source>
</reference>
<dbReference type="EMBL" id="VDFV01000079">
    <property type="protein sequence ID" value="TNC60473.1"/>
    <property type="molecule type" value="Genomic_DNA"/>
</dbReference>
<comment type="caution">
    <text evidence="5">The sequence shown here is derived from an EMBL/GenBank/DDBJ whole genome shotgun (WGS) entry which is preliminary data.</text>
</comment>
<evidence type="ECO:0000313" key="6">
    <source>
        <dbReference type="Proteomes" id="UP000305709"/>
    </source>
</evidence>